<organism evidence="2 3">
    <name type="scientific">Shimazuella alba</name>
    <dbReference type="NCBI Taxonomy" id="2690964"/>
    <lineage>
        <taxon>Bacteria</taxon>
        <taxon>Bacillati</taxon>
        <taxon>Bacillota</taxon>
        <taxon>Bacilli</taxon>
        <taxon>Bacillales</taxon>
        <taxon>Thermoactinomycetaceae</taxon>
        <taxon>Shimazuella</taxon>
    </lineage>
</organism>
<keyword evidence="1" id="KW-0472">Membrane</keyword>
<protein>
    <submittedName>
        <fullName evidence="2">Uncharacterized protein</fullName>
    </submittedName>
</protein>
<sequence>MVIHSAATDFISFIPLFYFGIVKRTTVSTVISAIVIMQIQNAAVIFQFNQQYTILVLLGVLSVFLSVITCKRFE</sequence>
<feature type="transmembrane region" description="Helical" evidence="1">
    <location>
        <begin position="52"/>
        <end position="70"/>
    </location>
</feature>
<keyword evidence="1" id="KW-1133">Transmembrane helix</keyword>
<dbReference type="RefSeq" id="WP_160801159.1">
    <property type="nucleotide sequence ID" value="NZ_WUUL01000005.1"/>
</dbReference>
<comment type="caution">
    <text evidence="2">The sequence shown here is derived from an EMBL/GenBank/DDBJ whole genome shotgun (WGS) entry which is preliminary data.</text>
</comment>
<keyword evidence="1" id="KW-0812">Transmembrane</keyword>
<dbReference type="EMBL" id="WUUL01000005">
    <property type="protein sequence ID" value="MXQ53799.1"/>
    <property type="molecule type" value="Genomic_DNA"/>
</dbReference>
<dbReference type="AlphaFoldDB" id="A0A6I4VQD6"/>
<name>A0A6I4VQD6_9BACL</name>
<evidence type="ECO:0000313" key="3">
    <source>
        <dbReference type="Proteomes" id="UP000430692"/>
    </source>
</evidence>
<reference evidence="2 3" key="1">
    <citation type="submission" date="2019-12" db="EMBL/GenBank/DDBJ databases">
        <title>Whole-genome analyses of novel actinobacteria.</title>
        <authorList>
            <person name="Sahin N."/>
            <person name="Saygin H."/>
        </authorList>
    </citation>
    <scope>NUCLEOTIDE SEQUENCE [LARGE SCALE GENOMIC DNA]</scope>
    <source>
        <strain evidence="2 3">KC615</strain>
    </source>
</reference>
<gene>
    <name evidence="2" type="ORF">GSM42_08685</name>
</gene>
<keyword evidence="3" id="KW-1185">Reference proteome</keyword>
<evidence type="ECO:0000313" key="2">
    <source>
        <dbReference type="EMBL" id="MXQ53799.1"/>
    </source>
</evidence>
<dbReference type="Proteomes" id="UP000430692">
    <property type="component" value="Unassembled WGS sequence"/>
</dbReference>
<proteinExistence type="predicted"/>
<evidence type="ECO:0000256" key="1">
    <source>
        <dbReference type="SAM" id="Phobius"/>
    </source>
</evidence>
<accession>A0A6I4VQD6</accession>